<evidence type="ECO:0000256" key="1">
    <source>
        <dbReference type="SAM" id="MobiDB-lite"/>
    </source>
</evidence>
<sequence length="79" mass="8381">MVGWPCVHLDLSRACGEKTSGAPDRERGCTAAPDADRRNPGGRIQTARTPGATGGGNTGVGFRMRADGQERCRRTHCGR</sequence>
<dbReference type="EMBL" id="JAHRIO010020040">
    <property type="protein sequence ID" value="MEQ2163954.1"/>
    <property type="molecule type" value="Genomic_DNA"/>
</dbReference>
<accession>A0ABV0MXV1</accession>
<dbReference type="Proteomes" id="UP001476798">
    <property type="component" value="Unassembled WGS sequence"/>
</dbReference>
<evidence type="ECO:0000313" key="3">
    <source>
        <dbReference type="Proteomes" id="UP001476798"/>
    </source>
</evidence>
<protein>
    <submittedName>
        <fullName evidence="2">Uncharacterized protein</fullName>
    </submittedName>
</protein>
<feature type="region of interest" description="Disordered" evidence="1">
    <location>
        <begin position="17"/>
        <end position="65"/>
    </location>
</feature>
<feature type="compositionally biased region" description="Basic and acidic residues" evidence="1">
    <location>
        <begin position="23"/>
        <end position="39"/>
    </location>
</feature>
<feature type="non-terminal residue" evidence="2">
    <location>
        <position position="79"/>
    </location>
</feature>
<comment type="caution">
    <text evidence="2">The sequence shown here is derived from an EMBL/GenBank/DDBJ whole genome shotgun (WGS) entry which is preliminary data.</text>
</comment>
<organism evidence="2 3">
    <name type="scientific">Goodea atripinnis</name>
    <dbReference type="NCBI Taxonomy" id="208336"/>
    <lineage>
        <taxon>Eukaryota</taxon>
        <taxon>Metazoa</taxon>
        <taxon>Chordata</taxon>
        <taxon>Craniata</taxon>
        <taxon>Vertebrata</taxon>
        <taxon>Euteleostomi</taxon>
        <taxon>Actinopterygii</taxon>
        <taxon>Neopterygii</taxon>
        <taxon>Teleostei</taxon>
        <taxon>Neoteleostei</taxon>
        <taxon>Acanthomorphata</taxon>
        <taxon>Ovalentaria</taxon>
        <taxon>Atherinomorphae</taxon>
        <taxon>Cyprinodontiformes</taxon>
        <taxon>Goodeidae</taxon>
        <taxon>Goodea</taxon>
    </lineage>
</organism>
<gene>
    <name evidence="2" type="ORF">GOODEAATRI_001556</name>
</gene>
<evidence type="ECO:0000313" key="2">
    <source>
        <dbReference type="EMBL" id="MEQ2163954.1"/>
    </source>
</evidence>
<reference evidence="2 3" key="1">
    <citation type="submission" date="2021-06" db="EMBL/GenBank/DDBJ databases">
        <authorList>
            <person name="Palmer J.M."/>
        </authorList>
    </citation>
    <scope>NUCLEOTIDE SEQUENCE [LARGE SCALE GENOMIC DNA]</scope>
    <source>
        <strain evidence="2 3">GA_2019</strain>
        <tissue evidence="2">Muscle</tissue>
    </source>
</reference>
<proteinExistence type="predicted"/>
<keyword evidence="3" id="KW-1185">Reference proteome</keyword>
<name>A0ABV0MXV1_9TELE</name>